<dbReference type="AlphaFoldDB" id="A0A6C1TYQ9"/>
<comment type="caution">
    <text evidence="2">The sequence shown here is derived from an EMBL/GenBank/DDBJ whole genome shotgun (WGS) entry which is preliminary data.</text>
</comment>
<dbReference type="OrthoDB" id="3415124at2"/>
<proteinExistence type="predicted"/>
<dbReference type="EMBL" id="RXIR01000026">
    <property type="protein sequence ID" value="TVS26761.1"/>
    <property type="molecule type" value="Genomic_DNA"/>
</dbReference>
<gene>
    <name evidence="2" type="ORF">EKI59_10010</name>
</gene>
<sequence>MSALHLALTRFSDEQLRELLDARPDAAFPTPASLASLATRLTLSGSIARALRRLTAADIALLETLGDAGAELDPVALDAINVPFDTREPLARLRTHALVFGPDEALRVAPGVLSALPAGWRILDPAPANLAQSLDTISPRERQVLDTLAASGSIGTTRGAAPDADPTLPVPRLLSLGLLVRVNSTTVRLPRPVREALRGTPVRTYPLEPVAPTHAVEQSRVDAASTAAGLEAVRQVRRTIAHLLDSPVELLKDGSVGVRARGALEKELGFDPALAVTVAESAGLIGRGAIDDTDCLAATRDGVTWLGSALPEQWAVLILGWLASPWRTELDTKLLSEDSRAPEIRFVRLSVVKRLCAGAMDSETLSANLHHYSPILASGISPALLGSIVEEGHAIGALALDTAAAPGRTVVEGTDLVEATRALVPAEINYVIAQADLTILAPGPLPPEMAATLESFVDLESPGMASVYRVTPATVQRALNAGRTGAELTRWLEQHCVGEVPQGLLFLINDAAATHGSIRVGSAASYLRCEDEALLASAVARVDGLELIAPTVAISQVPVPQLVALLRQRGFQPAADGDGTALLTLHDAPQLVAPTPSTVPRERSIDEAHREEVIRSLRATGGAAETEERDFLETLRASVRARRPVTIGYVDKRGQRTQRKVIPVTVNAGLIDALDEATGRVLRVELSRITGVEDTATEL</sequence>
<name>A0A6C1TYQ9_9CORY</name>
<feature type="domain" description="Helicase XPB/Ssl2 N-terminal" evidence="1">
    <location>
        <begin position="431"/>
        <end position="541"/>
    </location>
</feature>
<dbReference type="Proteomes" id="UP000336646">
    <property type="component" value="Unassembled WGS sequence"/>
</dbReference>
<dbReference type="InterPro" id="IPR032830">
    <property type="entry name" value="XPB/Ssl2_N"/>
</dbReference>
<protein>
    <recommendedName>
        <fullName evidence="1">Helicase XPB/Ssl2 N-terminal domain-containing protein</fullName>
    </recommendedName>
</protein>
<dbReference type="Pfam" id="PF13625">
    <property type="entry name" value="Helicase_C_3"/>
    <property type="match status" value="1"/>
</dbReference>
<accession>A0A6C1TYQ9</accession>
<organism evidence="2 3">
    <name type="scientific">Corynebacterium sanguinis</name>
    <dbReference type="NCBI Taxonomy" id="2594913"/>
    <lineage>
        <taxon>Bacteria</taxon>
        <taxon>Bacillati</taxon>
        <taxon>Actinomycetota</taxon>
        <taxon>Actinomycetes</taxon>
        <taxon>Mycobacteriales</taxon>
        <taxon>Corynebacteriaceae</taxon>
        <taxon>Corynebacterium</taxon>
    </lineage>
</organism>
<evidence type="ECO:0000313" key="2">
    <source>
        <dbReference type="EMBL" id="TVS26761.1"/>
    </source>
</evidence>
<reference evidence="2 3" key="1">
    <citation type="submission" date="2018-12" db="EMBL/GenBank/DDBJ databases">
        <title>Corynebacterium sanguinis sp. nov., a clinically-associated and environmental corynebacterium.</title>
        <authorList>
            <person name="Gonzales-Siles L."/>
            <person name="Jaen-Luchoro D."/>
            <person name="Cardew S."/>
            <person name="Inganas E."/>
            <person name="Ohlen M."/>
            <person name="Jensie-Markopolous S."/>
            <person name="Pinyeiro-Iglesias B."/>
            <person name="Molin K."/>
            <person name="Skovbjerg S."/>
            <person name="Svensson-Stadler L."/>
            <person name="Funke G."/>
            <person name="Moore E.R.B."/>
        </authorList>
    </citation>
    <scope>NUCLEOTIDE SEQUENCE [LARGE SCALE GENOMIC DNA]</scope>
    <source>
        <strain evidence="2 3">58734</strain>
    </source>
</reference>
<evidence type="ECO:0000313" key="3">
    <source>
        <dbReference type="Proteomes" id="UP000336646"/>
    </source>
</evidence>
<evidence type="ECO:0000259" key="1">
    <source>
        <dbReference type="Pfam" id="PF13625"/>
    </source>
</evidence>
<dbReference type="RefSeq" id="WP_144773642.1">
    <property type="nucleotide sequence ID" value="NZ_JBAHVH010000024.1"/>
</dbReference>